<dbReference type="SUPFAM" id="SSF48452">
    <property type="entry name" value="TPR-like"/>
    <property type="match status" value="1"/>
</dbReference>
<dbReference type="Gene3D" id="1.25.40.10">
    <property type="entry name" value="Tetratricopeptide repeat domain"/>
    <property type="match status" value="1"/>
</dbReference>
<evidence type="ECO:0000313" key="2">
    <source>
        <dbReference type="EMBL" id="ANP28425.1"/>
    </source>
</evidence>
<dbReference type="InterPro" id="IPR011990">
    <property type="entry name" value="TPR-like_helical_dom_sf"/>
</dbReference>
<name>A0A1B0ZK78_9MICO</name>
<dbReference type="EMBL" id="CP012117">
    <property type="protein sequence ID" value="ANP28425.1"/>
    <property type="molecule type" value="Genomic_DNA"/>
</dbReference>
<accession>A0A1B0ZK78</accession>
<proteinExistence type="predicted"/>
<evidence type="ECO:0008006" key="4">
    <source>
        <dbReference type="Google" id="ProtNLM"/>
    </source>
</evidence>
<organism evidence="2 3">
    <name type="scientific">Dermabacter vaginalis</name>
    <dbReference type="NCBI Taxonomy" id="1630135"/>
    <lineage>
        <taxon>Bacteria</taxon>
        <taxon>Bacillati</taxon>
        <taxon>Actinomycetota</taxon>
        <taxon>Actinomycetes</taxon>
        <taxon>Micrococcales</taxon>
        <taxon>Dermabacteraceae</taxon>
        <taxon>Dermabacter</taxon>
    </lineage>
</organism>
<evidence type="ECO:0000256" key="1">
    <source>
        <dbReference type="SAM" id="MobiDB-lite"/>
    </source>
</evidence>
<dbReference type="KEGG" id="dva:DAD186_18750"/>
<feature type="region of interest" description="Disordered" evidence="1">
    <location>
        <begin position="1"/>
        <end position="24"/>
    </location>
</feature>
<gene>
    <name evidence="2" type="ORF">DAD186_18750</name>
</gene>
<sequence length="186" mass="21025">MQEAALMRAKQPSEGPLRAPSVPGGESGWHIDPITLRPVIDDLEAFEREFAHDYAREVIRALWSGDPVTARERCEVMLAERPSSVRLRAILADCRRDLGETDQAIADYRVLLEECRGTAWESVLHQHLGKALFTAGHYDLALTAFAQAYELRVFTGAHPSLIDSSMVAMSRTQHMLEIQHRARRRH</sequence>
<dbReference type="RefSeq" id="WP_208854254.1">
    <property type="nucleotide sequence ID" value="NZ_CP012117.1"/>
</dbReference>
<dbReference type="Proteomes" id="UP000092596">
    <property type="component" value="Chromosome"/>
</dbReference>
<protein>
    <recommendedName>
        <fullName evidence="4">Tetratricopeptide repeat protein</fullName>
    </recommendedName>
</protein>
<dbReference type="AlphaFoldDB" id="A0A1B0ZK78"/>
<evidence type="ECO:0000313" key="3">
    <source>
        <dbReference type="Proteomes" id="UP000092596"/>
    </source>
</evidence>
<reference evidence="2 3" key="1">
    <citation type="submission" date="2015-06" db="EMBL/GenBank/DDBJ databases">
        <title>Investigation of pathophysiology for high-risk pregnancy and development of treatment modality based on it.</title>
        <authorList>
            <person name="Kim B.-C."/>
            <person name="Lim S."/>
        </authorList>
    </citation>
    <scope>NUCLEOTIDE SEQUENCE [LARGE SCALE GENOMIC DNA]</scope>
    <source>
        <strain evidence="2 3">AD1-86</strain>
    </source>
</reference>